<organism evidence="1">
    <name type="scientific">marine sediment metagenome</name>
    <dbReference type="NCBI Taxonomy" id="412755"/>
    <lineage>
        <taxon>unclassified sequences</taxon>
        <taxon>metagenomes</taxon>
        <taxon>ecological metagenomes</taxon>
    </lineage>
</organism>
<dbReference type="EMBL" id="LAZR01001854">
    <property type="protein sequence ID" value="KKN38062.1"/>
    <property type="molecule type" value="Genomic_DNA"/>
</dbReference>
<proteinExistence type="predicted"/>
<accession>A0A0F9QM36</accession>
<comment type="caution">
    <text evidence="1">The sequence shown here is derived from an EMBL/GenBank/DDBJ whole genome shotgun (WGS) entry which is preliminary data.</text>
</comment>
<protein>
    <recommendedName>
        <fullName evidence="2">Schlafen AlbA-2 domain-containing protein</fullName>
    </recommendedName>
</protein>
<dbReference type="AlphaFoldDB" id="A0A0F9QM36"/>
<evidence type="ECO:0000313" key="1">
    <source>
        <dbReference type="EMBL" id="KKN38062.1"/>
    </source>
</evidence>
<reference evidence="1" key="1">
    <citation type="journal article" date="2015" name="Nature">
        <title>Complex archaea that bridge the gap between prokaryotes and eukaryotes.</title>
        <authorList>
            <person name="Spang A."/>
            <person name="Saw J.H."/>
            <person name="Jorgensen S.L."/>
            <person name="Zaremba-Niedzwiedzka K."/>
            <person name="Martijn J."/>
            <person name="Lind A.E."/>
            <person name="van Eijk R."/>
            <person name="Schleper C."/>
            <person name="Guy L."/>
            <person name="Ettema T.J."/>
        </authorList>
    </citation>
    <scope>NUCLEOTIDE SEQUENCE</scope>
</reference>
<sequence length="609" mass="72663">MLDNFLEKVLDIKSRLNDLKSKTLLIPEGRQIEVISNQIENNPSILIYKPRFVTKEENIPQDIKSEIIKIFDDLDYNLLEYSPNSFEYIEKIKDLSPENKESLIFLLEKDIYATDKVYGEYLVETRNEEYKISYYRREKKVKNLPLKPTSIDLEDFIKNNAILQIQNQVEKLWKIIENEIDRCENRYKAQKIKDKEEKIKLLGNLLEKKECEYLDFKLHMHRLNDKDPKTKIHQQRELLKDILGLINNKKFDTDSNEAYLIIGVEEKFEKFTGNHVNVEFSDFQLIKQLIKIHIEPLIETKIDEYFLLSSDNGIQISTDFLQNSNRIILCIFYFELGIVYELKKRIGNPSLNIDFFNEGTSFIRDGSHTMRMSQQDRRKIMSLRYEIYDFEEVDQVDYYEPDEELSSREINYEINVDLISNYIEILKTTELSLDSQWDILSPIKDQIDIFINFYDKNKQSKSIIFDFIRYACDYIKDNNDKITRRLLFFLDDLSGIPAVLKYIKIHCLKTFEFLFKKGEFYSHLISLLNSCGYYNDLINEVFIAIDKNNVKYLESLIYLDFQDPQFISYVFNSGFISSTNIFFLFQEFEILILDLLVDLLDHSNLFYFY</sequence>
<name>A0A0F9QM36_9ZZZZ</name>
<evidence type="ECO:0008006" key="2">
    <source>
        <dbReference type="Google" id="ProtNLM"/>
    </source>
</evidence>
<gene>
    <name evidence="1" type="ORF">LCGC14_0757120</name>
</gene>